<dbReference type="HOGENOM" id="CLU_1329370_0_0_1"/>
<dbReference type="PaxDb" id="55529-EKX39031"/>
<dbReference type="GeneID" id="17295768"/>
<dbReference type="Proteomes" id="UP000011087">
    <property type="component" value="Unassembled WGS sequence"/>
</dbReference>
<reference evidence="2" key="3">
    <citation type="submission" date="2015-06" db="UniProtKB">
        <authorList>
            <consortium name="EnsemblProtists"/>
        </authorList>
    </citation>
    <scope>IDENTIFICATION</scope>
</reference>
<name>L1IRY1_GUITC</name>
<proteinExistence type="predicted"/>
<dbReference type="AlphaFoldDB" id="L1IRY1"/>
<sequence length="207" mass="22245">MEITKLFVLNTSDFVFSFVVQNPGFAQKAAAVSIEVSGGLNLPRQKMNFGTSDLMLYPLVVTGPTFVTSEIGQSTSFPSYNNQITVTFSANIKLTEGSIITLSSLGKNVTASWMPLDTVNLTGDSSYFSDSPGGSDSKGILNSLTETLKLFVLKPIDAFQTIVISFNVTNPGCFRPAADVCIAASNILTENCPHNATIERSQIKVRN</sequence>
<reference evidence="1 3" key="1">
    <citation type="journal article" date="2012" name="Nature">
        <title>Algal genomes reveal evolutionary mosaicism and the fate of nucleomorphs.</title>
        <authorList>
            <consortium name="DOE Joint Genome Institute"/>
            <person name="Curtis B.A."/>
            <person name="Tanifuji G."/>
            <person name="Burki F."/>
            <person name="Gruber A."/>
            <person name="Irimia M."/>
            <person name="Maruyama S."/>
            <person name="Arias M.C."/>
            <person name="Ball S.G."/>
            <person name="Gile G.H."/>
            <person name="Hirakawa Y."/>
            <person name="Hopkins J.F."/>
            <person name="Kuo A."/>
            <person name="Rensing S.A."/>
            <person name="Schmutz J."/>
            <person name="Symeonidi A."/>
            <person name="Elias M."/>
            <person name="Eveleigh R.J."/>
            <person name="Herman E.K."/>
            <person name="Klute M.J."/>
            <person name="Nakayama T."/>
            <person name="Obornik M."/>
            <person name="Reyes-Prieto A."/>
            <person name="Armbrust E.V."/>
            <person name="Aves S.J."/>
            <person name="Beiko R.G."/>
            <person name="Coutinho P."/>
            <person name="Dacks J.B."/>
            <person name="Durnford D.G."/>
            <person name="Fast N.M."/>
            <person name="Green B.R."/>
            <person name="Grisdale C.J."/>
            <person name="Hempel F."/>
            <person name="Henrissat B."/>
            <person name="Hoppner M.P."/>
            <person name="Ishida K."/>
            <person name="Kim E."/>
            <person name="Koreny L."/>
            <person name="Kroth P.G."/>
            <person name="Liu Y."/>
            <person name="Malik S.B."/>
            <person name="Maier U.G."/>
            <person name="McRose D."/>
            <person name="Mock T."/>
            <person name="Neilson J.A."/>
            <person name="Onodera N.T."/>
            <person name="Poole A.M."/>
            <person name="Pritham E.J."/>
            <person name="Richards T.A."/>
            <person name="Rocap G."/>
            <person name="Roy S.W."/>
            <person name="Sarai C."/>
            <person name="Schaack S."/>
            <person name="Shirato S."/>
            <person name="Slamovits C.H."/>
            <person name="Spencer D.F."/>
            <person name="Suzuki S."/>
            <person name="Worden A.Z."/>
            <person name="Zauner S."/>
            <person name="Barry K."/>
            <person name="Bell C."/>
            <person name="Bharti A.K."/>
            <person name="Crow J.A."/>
            <person name="Grimwood J."/>
            <person name="Kramer R."/>
            <person name="Lindquist E."/>
            <person name="Lucas S."/>
            <person name="Salamov A."/>
            <person name="McFadden G.I."/>
            <person name="Lane C.E."/>
            <person name="Keeling P.J."/>
            <person name="Gray M.W."/>
            <person name="Grigoriev I.V."/>
            <person name="Archibald J.M."/>
        </authorList>
    </citation>
    <scope>NUCLEOTIDE SEQUENCE</scope>
    <source>
        <strain evidence="1 3">CCMP2712</strain>
    </source>
</reference>
<gene>
    <name evidence="1" type="ORF">GUITHDRAFT_154549</name>
</gene>
<evidence type="ECO:0000313" key="2">
    <source>
        <dbReference type="EnsemblProtists" id="EKX39031"/>
    </source>
</evidence>
<accession>L1IRY1</accession>
<keyword evidence="3" id="KW-1185">Reference proteome</keyword>
<protein>
    <submittedName>
        <fullName evidence="1 2">Uncharacterized protein</fullName>
    </submittedName>
</protein>
<feature type="non-terminal residue" evidence="1">
    <location>
        <position position="207"/>
    </location>
</feature>
<organism evidence="1">
    <name type="scientific">Guillardia theta (strain CCMP2712)</name>
    <name type="common">Cryptophyte</name>
    <dbReference type="NCBI Taxonomy" id="905079"/>
    <lineage>
        <taxon>Eukaryota</taxon>
        <taxon>Cryptophyceae</taxon>
        <taxon>Pyrenomonadales</taxon>
        <taxon>Geminigeraceae</taxon>
        <taxon>Guillardia</taxon>
    </lineage>
</organism>
<reference evidence="3" key="2">
    <citation type="submission" date="2012-11" db="EMBL/GenBank/DDBJ databases">
        <authorList>
            <person name="Kuo A."/>
            <person name="Curtis B.A."/>
            <person name="Tanifuji G."/>
            <person name="Burki F."/>
            <person name="Gruber A."/>
            <person name="Irimia M."/>
            <person name="Maruyama S."/>
            <person name="Arias M.C."/>
            <person name="Ball S.G."/>
            <person name="Gile G.H."/>
            <person name="Hirakawa Y."/>
            <person name="Hopkins J.F."/>
            <person name="Rensing S.A."/>
            <person name="Schmutz J."/>
            <person name="Symeonidi A."/>
            <person name="Elias M."/>
            <person name="Eveleigh R.J."/>
            <person name="Herman E.K."/>
            <person name="Klute M.J."/>
            <person name="Nakayama T."/>
            <person name="Obornik M."/>
            <person name="Reyes-Prieto A."/>
            <person name="Armbrust E.V."/>
            <person name="Aves S.J."/>
            <person name="Beiko R.G."/>
            <person name="Coutinho P."/>
            <person name="Dacks J.B."/>
            <person name="Durnford D.G."/>
            <person name="Fast N.M."/>
            <person name="Green B.R."/>
            <person name="Grisdale C."/>
            <person name="Hempe F."/>
            <person name="Henrissat B."/>
            <person name="Hoppner M.P."/>
            <person name="Ishida K.-I."/>
            <person name="Kim E."/>
            <person name="Koreny L."/>
            <person name="Kroth P.G."/>
            <person name="Liu Y."/>
            <person name="Malik S.-B."/>
            <person name="Maier U.G."/>
            <person name="McRose D."/>
            <person name="Mock T."/>
            <person name="Neilson J.A."/>
            <person name="Onodera N.T."/>
            <person name="Poole A.M."/>
            <person name="Pritham E.J."/>
            <person name="Richards T.A."/>
            <person name="Rocap G."/>
            <person name="Roy S.W."/>
            <person name="Sarai C."/>
            <person name="Schaack S."/>
            <person name="Shirato S."/>
            <person name="Slamovits C.H."/>
            <person name="Spencer D.F."/>
            <person name="Suzuki S."/>
            <person name="Worden A.Z."/>
            <person name="Zauner S."/>
            <person name="Barry K."/>
            <person name="Bell C."/>
            <person name="Bharti A.K."/>
            <person name="Crow J.A."/>
            <person name="Grimwood J."/>
            <person name="Kramer R."/>
            <person name="Lindquist E."/>
            <person name="Lucas S."/>
            <person name="Salamov A."/>
            <person name="McFadden G.I."/>
            <person name="Lane C.E."/>
            <person name="Keeling P.J."/>
            <person name="Gray M.W."/>
            <person name="Grigoriev I.V."/>
            <person name="Archibald J.M."/>
        </authorList>
    </citation>
    <scope>NUCLEOTIDE SEQUENCE</scope>
    <source>
        <strain evidence="3">CCMP2712</strain>
    </source>
</reference>
<dbReference type="KEGG" id="gtt:GUITHDRAFT_154549"/>
<dbReference type="EMBL" id="JH993043">
    <property type="protein sequence ID" value="EKX39031.1"/>
    <property type="molecule type" value="Genomic_DNA"/>
</dbReference>
<evidence type="ECO:0000313" key="1">
    <source>
        <dbReference type="EMBL" id="EKX39031.1"/>
    </source>
</evidence>
<dbReference type="RefSeq" id="XP_005826011.1">
    <property type="nucleotide sequence ID" value="XM_005825954.1"/>
</dbReference>
<dbReference type="EnsemblProtists" id="EKX39031">
    <property type="protein sequence ID" value="EKX39031"/>
    <property type="gene ID" value="GUITHDRAFT_154549"/>
</dbReference>
<evidence type="ECO:0000313" key="3">
    <source>
        <dbReference type="Proteomes" id="UP000011087"/>
    </source>
</evidence>